<feature type="DNA-binding region" description="H-T-H motif" evidence="2">
    <location>
        <begin position="31"/>
        <end position="50"/>
    </location>
</feature>
<name>A0A328FEN6_9BACT</name>
<dbReference type="Gene3D" id="1.10.357.10">
    <property type="entry name" value="Tetracycline Repressor, domain 2"/>
    <property type="match status" value="1"/>
</dbReference>
<keyword evidence="7" id="KW-1185">Reference proteome</keyword>
<sequence length="218" mass="24162">MVKKKNAPDTKDRLLDAAIDVFGRHGFDSATTRMIAKAGNVNIAAIPYYFGGKGGLYQTVIDHIVDQIKKEAGELLEQIDETTFTNDSGRQQARELMQAILERFIHFIAGSEQGQRFSRILLREQMFPSSAYDTIFEGFLKPVLDALSTLIMATSGKSDPRQATFKAMTLMGQVLIFRVARETIVRGLDLEGYSPEELEEIRAVIVGNALAITSTPSQ</sequence>
<reference evidence="4 7" key="2">
    <citation type="submission" date="2019-02" db="EMBL/GenBank/DDBJ databases">
        <title>Complete genome sequence of Desulfobacter hydrogenophilus AcRS1.</title>
        <authorList>
            <person name="Marietou A."/>
            <person name="Lund M.B."/>
            <person name="Marshall I.P.G."/>
            <person name="Schreiber L."/>
            <person name="Jorgensen B."/>
        </authorList>
    </citation>
    <scope>NUCLEOTIDE SEQUENCE [LARGE SCALE GENOMIC DNA]</scope>
    <source>
        <strain evidence="4 7">AcRS1</strain>
    </source>
</reference>
<evidence type="ECO:0000313" key="4">
    <source>
        <dbReference type="EMBL" id="QBH12461.1"/>
    </source>
</evidence>
<dbReference type="PANTHER" id="PTHR30055">
    <property type="entry name" value="HTH-TYPE TRANSCRIPTIONAL REGULATOR RUTR"/>
    <property type="match status" value="1"/>
</dbReference>
<dbReference type="Pfam" id="PF09209">
    <property type="entry name" value="CecR_C"/>
    <property type="match status" value="1"/>
</dbReference>
<dbReference type="InterPro" id="IPR050109">
    <property type="entry name" value="HTH-type_TetR-like_transc_reg"/>
</dbReference>
<dbReference type="EMBL" id="CP036313">
    <property type="protein sequence ID" value="QBH12461.1"/>
    <property type="molecule type" value="Genomic_DNA"/>
</dbReference>
<protein>
    <submittedName>
        <fullName evidence="4">DUF1956 domain-containing protein</fullName>
    </submittedName>
</protein>
<dbReference type="InterPro" id="IPR015292">
    <property type="entry name" value="Tscrpt_reg_YbiH_C"/>
</dbReference>
<dbReference type="Gene3D" id="1.10.10.60">
    <property type="entry name" value="Homeodomain-like"/>
    <property type="match status" value="1"/>
</dbReference>
<organism evidence="5 6">
    <name type="scientific">Desulfobacter hydrogenophilus</name>
    <dbReference type="NCBI Taxonomy" id="2291"/>
    <lineage>
        <taxon>Bacteria</taxon>
        <taxon>Pseudomonadati</taxon>
        <taxon>Thermodesulfobacteriota</taxon>
        <taxon>Desulfobacteria</taxon>
        <taxon>Desulfobacterales</taxon>
        <taxon>Desulfobacteraceae</taxon>
        <taxon>Desulfobacter</taxon>
    </lineage>
</organism>
<keyword evidence="1 2" id="KW-0238">DNA-binding</keyword>
<feature type="domain" description="HTH tetR-type" evidence="3">
    <location>
        <begin position="8"/>
        <end position="68"/>
    </location>
</feature>
<evidence type="ECO:0000256" key="2">
    <source>
        <dbReference type="PROSITE-ProRule" id="PRU00335"/>
    </source>
</evidence>
<dbReference type="SUPFAM" id="SSF48498">
    <property type="entry name" value="Tetracyclin repressor-like, C-terminal domain"/>
    <property type="match status" value="1"/>
</dbReference>
<dbReference type="OrthoDB" id="9790413at2"/>
<dbReference type="PANTHER" id="PTHR30055:SF226">
    <property type="entry name" value="HTH-TYPE TRANSCRIPTIONAL REGULATOR PKSA"/>
    <property type="match status" value="1"/>
</dbReference>
<evidence type="ECO:0000256" key="1">
    <source>
        <dbReference type="ARBA" id="ARBA00023125"/>
    </source>
</evidence>
<evidence type="ECO:0000259" key="3">
    <source>
        <dbReference type="PROSITE" id="PS50977"/>
    </source>
</evidence>
<dbReference type="Proteomes" id="UP000248798">
    <property type="component" value="Unassembled WGS sequence"/>
</dbReference>
<evidence type="ECO:0000313" key="5">
    <source>
        <dbReference type="EMBL" id="RAM01493.1"/>
    </source>
</evidence>
<reference evidence="5 6" key="1">
    <citation type="submission" date="2018-06" db="EMBL/GenBank/DDBJ databases">
        <title>Complete Genome Sequence of Desulfobacter hydrogenophilus (DSM3380).</title>
        <authorList>
            <person name="Marietou A."/>
            <person name="Schreiber L."/>
            <person name="Marshall I."/>
            <person name="Jorgensen B."/>
        </authorList>
    </citation>
    <scope>NUCLEOTIDE SEQUENCE [LARGE SCALE GENOMIC DNA]</scope>
    <source>
        <strain evidence="5 6">DSM 3380</strain>
    </source>
</reference>
<dbReference type="Proteomes" id="UP000293902">
    <property type="component" value="Chromosome"/>
</dbReference>
<dbReference type="PROSITE" id="PS50977">
    <property type="entry name" value="HTH_TETR_2"/>
    <property type="match status" value="1"/>
</dbReference>
<dbReference type="EMBL" id="QLNI01000026">
    <property type="protein sequence ID" value="RAM01493.1"/>
    <property type="molecule type" value="Genomic_DNA"/>
</dbReference>
<dbReference type="InterPro" id="IPR001647">
    <property type="entry name" value="HTH_TetR"/>
</dbReference>
<accession>A0A328FEN6</accession>
<dbReference type="InterPro" id="IPR036271">
    <property type="entry name" value="Tet_transcr_reg_TetR-rel_C_sf"/>
</dbReference>
<dbReference type="GO" id="GO:0003700">
    <property type="term" value="F:DNA-binding transcription factor activity"/>
    <property type="evidence" value="ECO:0007669"/>
    <property type="project" value="TreeGrafter"/>
</dbReference>
<evidence type="ECO:0000313" key="7">
    <source>
        <dbReference type="Proteomes" id="UP000293902"/>
    </source>
</evidence>
<evidence type="ECO:0000313" key="6">
    <source>
        <dbReference type="Proteomes" id="UP000248798"/>
    </source>
</evidence>
<dbReference type="InterPro" id="IPR009057">
    <property type="entry name" value="Homeodomain-like_sf"/>
</dbReference>
<dbReference type="AlphaFoldDB" id="A0A328FEN6"/>
<dbReference type="SUPFAM" id="SSF46689">
    <property type="entry name" value="Homeodomain-like"/>
    <property type="match status" value="1"/>
</dbReference>
<proteinExistence type="predicted"/>
<dbReference type="GO" id="GO:0000976">
    <property type="term" value="F:transcription cis-regulatory region binding"/>
    <property type="evidence" value="ECO:0007669"/>
    <property type="project" value="TreeGrafter"/>
</dbReference>
<dbReference type="RefSeq" id="WP_111957517.1">
    <property type="nucleotide sequence ID" value="NZ_CP036313.1"/>
</dbReference>
<dbReference type="Pfam" id="PF00440">
    <property type="entry name" value="TetR_N"/>
    <property type="match status" value="1"/>
</dbReference>
<gene>
    <name evidence="5" type="ORF">DO021_13480</name>
    <name evidence="4" type="ORF">EYB58_05780</name>
</gene>